<dbReference type="InterPro" id="IPR000235">
    <property type="entry name" value="Ribosomal_uS7"/>
</dbReference>
<gene>
    <name evidence="5" type="primary">rps7</name>
</gene>
<proteinExistence type="inferred from homology"/>
<dbReference type="GO" id="GO:0005840">
    <property type="term" value="C:ribosome"/>
    <property type="evidence" value="ECO:0007669"/>
    <property type="project" value="UniProtKB-KW"/>
</dbReference>
<dbReference type="PIRSF" id="PIRSF002122">
    <property type="entry name" value="RPS7p_RPS7a_RPS5e_RPS7o"/>
    <property type="match status" value="1"/>
</dbReference>
<comment type="similarity">
    <text evidence="1">Belongs to the universal ribosomal protein uS7 family.</text>
</comment>
<name>A0A2P1G7W8_9CHLO</name>
<evidence type="ECO:0000313" key="5">
    <source>
        <dbReference type="EMBL" id="AVM80956.1"/>
    </source>
</evidence>
<keyword evidence="3" id="KW-0687">Ribonucleoprotein</keyword>
<dbReference type="GO" id="GO:1990904">
    <property type="term" value="C:ribonucleoprotein complex"/>
    <property type="evidence" value="ECO:0007669"/>
    <property type="project" value="UniProtKB-KW"/>
</dbReference>
<evidence type="ECO:0000256" key="1">
    <source>
        <dbReference type="ARBA" id="ARBA00007151"/>
    </source>
</evidence>
<keyword evidence="5" id="KW-0496">Mitochondrion</keyword>
<evidence type="ECO:0000256" key="3">
    <source>
        <dbReference type="ARBA" id="ARBA00023274"/>
    </source>
</evidence>
<evidence type="ECO:0000259" key="4">
    <source>
        <dbReference type="Pfam" id="PF00177"/>
    </source>
</evidence>
<feature type="domain" description="Small ribosomal subunit protein uS7" evidence="4">
    <location>
        <begin position="20"/>
        <end position="171"/>
    </location>
</feature>
<dbReference type="InterPro" id="IPR036823">
    <property type="entry name" value="Ribosomal_uS7_dom_sf"/>
</dbReference>
<dbReference type="Gene3D" id="1.10.455.10">
    <property type="entry name" value="Ribosomal protein S7 domain"/>
    <property type="match status" value="1"/>
</dbReference>
<evidence type="ECO:0000256" key="2">
    <source>
        <dbReference type="ARBA" id="ARBA00022980"/>
    </source>
</evidence>
<accession>A0A2P1G7W8</accession>
<dbReference type="SUPFAM" id="SSF47973">
    <property type="entry name" value="Ribosomal protein S7"/>
    <property type="match status" value="1"/>
</dbReference>
<dbReference type="EMBL" id="MF197534">
    <property type="protein sequence ID" value="AVM80956.1"/>
    <property type="molecule type" value="Genomic_DNA"/>
</dbReference>
<reference evidence="5" key="1">
    <citation type="journal article" date="2018" name="Sci. Rep.">
        <title>Genome sequencing of Prototheca zopfii genotypes 1 and 2 provides evidence of a severe reduction in organellar genomes.</title>
        <authorList>
            <person name="Severgnini M."/>
            <person name="Lazzari B."/>
            <person name="Capra E."/>
            <person name="Chessa S."/>
            <person name="Luini M."/>
            <person name="Bordoni R."/>
            <person name="Castiglioni B."/>
            <person name="Ricchi M."/>
            <person name="Cremonesi P."/>
        </authorList>
    </citation>
    <scope>NUCLEOTIDE SEQUENCE</scope>
    <source>
        <strain evidence="5">SAG 2021</strain>
    </source>
</reference>
<organism evidence="5">
    <name type="scientific">Prototheca zopfii</name>
    <dbReference type="NCBI Taxonomy" id="3112"/>
    <lineage>
        <taxon>Eukaryota</taxon>
        <taxon>Viridiplantae</taxon>
        <taxon>Chlorophyta</taxon>
        <taxon>core chlorophytes</taxon>
        <taxon>Trebouxiophyceae</taxon>
        <taxon>Chlorellales</taxon>
        <taxon>Chlorellaceae</taxon>
        <taxon>Prototheca</taxon>
    </lineage>
</organism>
<dbReference type="Pfam" id="PF00177">
    <property type="entry name" value="Ribosomal_S7"/>
    <property type="match status" value="1"/>
</dbReference>
<dbReference type="PANTHER" id="PTHR11205">
    <property type="entry name" value="RIBOSOMAL PROTEIN S7"/>
    <property type="match status" value="1"/>
</dbReference>
<geneLocation type="mitochondrion" evidence="5"/>
<protein>
    <submittedName>
        <fullName evidence="5">Ribosomal protein S7</fullName>
    </submittedName>
</protein>
<dbReference type="GO" id="GO:0006412">
    <property type="term" value="P:translation"/>
    <property type="evidence" value="ECO:0007669"/>
    <property type="project" value="InterPro"/>
</dbReference>
<sequence>MEHVNQNKINLLEIQQIKNKMNPAVLTLNKFINLIMIDGKKTKAIKLFNDALTLLQKRVQLEMQNEKNKNISKSKDVLHIVFQAISNVTPCLEVRKVRRAGTTYLVPAMVSDTRGRGQGIRWIIEAARERRKNKSLSFAQCLAEELYLAANKQGKAREKRKELHNVALANRAFARYRWW</sequence>
<dbReference type="InterPro" id="IPR023798">
    <property type="entry name" value="Ribosomal_uS7_dom"/>
</dbReference>
<keyword evidence="2 5" id="KW-0689">Ribosomal protein</keyword>
<dbReference type="AlphaFoldDB" id="A0A2P1G7W8"/>